<comment type="caution">
    <text evidence="6">The sequence shown here is derived from an EMBL/GenBank/DDBJ whole genome shotgun (WGS) entry which is preliminary data.</text>
</comment>
<dbReference type="EMBL" id="VJMJ01000270">
    <property type="protein sequence ID" value="KAF0724457.1"/>
    <property type="molecule type" value="Genomic_DNA"/>
</dbReference>
<dbReference type="GO" id="GO:0006511">
    <property type="term" value="P:ubiquitin-dependent protein catabolic process"/>
    <property type="evidence" value="ECO:0007669"/>
    <property type="project" value="InterPro"/>
</dbReference>
<dbReference type="InterPro" id="IPR039948">
    <property type="entry name" value="ELC1"/>
</dbReference>
<protein>
    <recommendedName>
        <fullName evidence="3">Elongin-C</fullName>
    </recommendedName>
</protein>
<accession>A0A6G0WB49</accession>
<dbReference type="Pfam" id="PF03931">
    <property type="entry name" value="Skp1_POZ"/>
    <property type="match status" value="1"/>
</dbReference>
<dbReference type="InterPro" id="IPR011333">
    <property type="entry name" value="SKP1/BTB/POZ_sf"/>
</dbReference>
<dbReference type="SMART" id="SM00512">
    <property type="entry name" value="Skp1"/>
    <property type="match status" value="1"/>
</dbReference>
<evidence type="ECO:0000256" key="1">
    <source>
        <dbReference type="ARBA" id="ARBA00004123"/>
    </source>
</evidence>
<dbReference type="Proteomes" id="UP000481153">
    <property type="component" value="Unassembled WGS sequence"/>
</dbReference>
<keyword evidence="7" id="KW-1185">Reference proteome</keyword>
<dbReference type="InterPro" id="IPR001232">
    <property type="entry name" value="SKP1-like"/>
</dbReference>
<sequence>MTESDPSSQVDYVKLISAEGQEFYVARKCAMVSGTIKAMLTGHFSESKGEVRFPDISAPILEKIIQYFYFKVRYSNSNARLPDFTIEPEIALELLMAANYLDC</sequence>
<dbReference type="Gene3D" id="3.30.710.10">
    <property type="entry name" value="Potassium Channel Kv1.1, Chain A"/>
    <property type="match status" value="1"/>
</dbReference>
<dbReference type="FunFam" id="3.30.710.10:FF:000035">
    <property type="entry name" value="Elongin C transcription elongation factor"/>
    <property type="match status" value="1"/>
</dbReference>
<feature type="domain" description="SKP1 component POZ" evidence="5">
    <location>
        <begin position="12"/>
        <end position="71"/>
    </location>
</feature>
<comment type="similarity">
    <text evidence="2">Belongs to the SKP1 family.</text>
</comment>
<evidence type="ECO:0000256" key="3">
    <source>
        <dbReference type="ARBA" id="ARBA00021347"/>
    </source>
</evidence>
<organism evidence="6 7">
    <name type="scientific">Aphanomyces euteiches</name>
    <dbReference type="NCBI Taxonomy" id="100861"/>
    <lineage>
        <taxon>Eukaryota</taxon>
        <taxon>Sar</taxon>
        <taxon>Stramenopiles</taxon>
        <taxon>Oomycota</taxon>
        <taxon>Saprolegniomycetes</taxon>
        <taxon>Saprolegniales</taxon>
        <taxon>Verrucalvaceae</taxon>
        <taxon>Aphanomyces</taxon>
    </lineage>
</organism>
<dbReference type="GO" id="GO:0005634">
    <property type="term" value="C:nucleus"/>
    <property type="evidence" value="ECO:0007669"/>
    <property type="project" value="UniProtKB-SubCell"/>
</dbReference>
<name>A0A6G0WB49_9STRA</name>
<evidence type="ECO:0000259" key="5">
    <source>
        <dbReference type="Pfam" id="PF03931"/>
    </source>
</evidence>
<comment type="subcellular location">
    <subcellularLocation>
        <location evidence="1">Nucleus</location>
    </subcellularLocation>
</comment>
<dbReference type="VEuPathDB" id="FungiDB:AeMF1_000356"/>
<keyword evidence="4" id="KW-0539">Nucleus</keyword>
<dbReference type="SUPFAM" id="SSF54695">
    <property type="entry name" value="POZ domain"/>
    <property type="match status" value="1"/>
</dbReference>
<gene>
    <name evidence="6" type="ORF">Ae201684_016864</name>
</gene>
<dbReference type="InterPro" id="IPR016073">
    <property type="entry name" value="Skp1_comp_POZ"/>
</dbReference>
<evidence type="ECO:0000256" key="2">
    <source>
        <dbReference type="ARBA" id="ARBA00009993"/>
    </source>
</evidence>
<dbReference type="AlphaFoldDB" id="A0A6G0WB49"/>
<evidence type="ECO:0000313" key="6">
    <source>
        <dbReference type="EMBL" id="KAF0724457.1"/>
    </source>
</evidence>
<evidence type="ECO:0000313" key="7">
    <source>
        <dbReference type="Proteomes" id="UP000481153"/>
    </source>
</evidence>
<dbReference type="PANTHER" id="PTHR20648">
    <property type="entry name" value="ELONGIN-C"/>
    <property type="match status" value="1"/>
</dbReference>
<reference evidence="6 7" key="1">
    <citation type="submission" date="2019-07" db="EMBL/GenBank/DDBJ databases">
        <title>Genomics analysis of Aphanomyces spp. identifies a new class of oomycete effector associated with host adaptation.</title>
        <authorList>
            <person name="Gaulin E."/>
        </authorList>
    </citation>
    <scope>NUCLEOTIDE SEQUENCE [LARGE SCALE GENOMIC DNA]</scope>
    <source>
        <strain evidence="6 7">ATCC 201684</strain>
    </source>
</reference>
<proteinExistence type="inferred from homology"/>
<evidence type="ECO:0000256" key="4">
    <source>
        <dbReference type="ARBA" id="ARBA00023242"/>
    </source>
</evidence>
<dbReference type="OrthoDB" id="249087at2759"/>
<dbReference type="CDD" id="cd18321">
    <property type="entry name" value="BTB_POZ_EloC"/>
    <property type="match status" value="1"/>
</dbReference>